<organism evidence="1 2">
    <name type="scientific">Glycocaulis alkaliphilus</name>
    <dbReference type="NCBI Taxonomy" id="1434191"/>
    <lineage>
        <taxon>Bacteria</taxon>
        <taxon>Pseudomonadati</taxon>
        <taxon>Pseudomonadota</taxon>
        <taxon>Alphaproteobacteria</taxon>
        <taxon>Maricaulales</taxon>
        <taxon>Maricaulaceae</taxon>
        <taxon>Glycocaulis</taxon>
    </lineage>
</organism>
<dbReference type="OrthoDB" id="7632437at2"/>
<dbReference type="KEGG" id="gak:X907_0713"/>
<dbReference type="EMBL" id="CP018911">
    <property type="protein sequence ID" value="AZU03257.1"/>
    <property type="molecule type" value="Genomic_DNA"/>
</dbReference>
<sequence length="170" mass="18713">MFGGRKAEERRRDEIRLAQAACSNALEALRAGNVAKARAELAAVPKKVDFADIGWKVELTAAVLDLAAGRRKPATTRLTVICARLDETDLSRDDKGYLRLFALYRAIEASRDGKAPQELRDLVEDFRFDHTLVSPELKVGFPLKKTEEAVPAPPPMARPANAGADDPFEQ</sequence>
<reference evidence="1 2" key="1">
    <citation type="submission" date="2016-12" db="EMBL/GenBank/DDBJ databases">
        <title>The genome of dimorphic prosthecate Glycocaulis alkaliphilus 6b-8t, isolated from crude oil dictates its adaptability in petroleum environments.</title>
        <authorList>
            <person name="Wu X.-L."/>
            <person name="Geng S."/>
        </authorList>
    </citation>
    <scope>NUCLEOTIDE SEQUENCE [LARGE SCALE GENOMIC DNA]</scope>
    <source>
        <strain evidence="1 2">6B-8</strain>
    </source>
</reference>
<proteinExistence type="predicted"/>
<name>A0A3T0E7Q1_9PROT</name>
<evidence type="ECO:0000313" key="2">
    <source>
        <dbReference type="Proteomes" id="UP000286954"/>
    </source>
</evidence>
<dbReference type="AlphaFoldDB" id="A0A3T0E7Q1"/>
<protein>
    <submittedName>
        <fullName evidence="1">Uncharacterized protein</fullName>
    </submittedName>
</protein>
<gene>
    <name evidence="1" type="ORF">X907_0713</name>
</gene>
<keyword evidence="2" id="KW-1185">Reference proteome</keyword>
<dbReference type="RefSeq" id="WP_127565663.1">
    <property type="nucleotide sequence ID" value="NZ_BMFB01000002.1"/>
</dbReference>
<evidence type="ECO:0000313" key="1">
    <source>
        <dbReference type="EMBL" id="AZU03257.1"/>
    </source>
</evidence>
<dbReference type="Proteomes" id="UP000286954">
    <property type="component" value="Chromosome"/>
</dbReference>
<accession>A0A3T0E7Q1</accession>